<evidence type="ECO:0000256" key="3">
    <source>
        <dbReference type="ARBA" id="ARBA00022475"/>
    </source>
</evidence>
<evidence type="ECO:0000256" key="1">
    <source>
        <dbReference type="ARBA" id="ARBA00004651"/>
    </source>
</evidence>
<sequence>MLSVLNDLYRIVRPSGLKRLVAVLAVTFLQAVVQTVAVFSLMPFLSAVADVAAFRRSFVGRSFVGLVGEGSDNRLMLIAGSASLALLVFGNLLSLFAEHHRNRYAFTIAQDLRTSLTAQILARRYSYFLGVNSSVLLKHLMDDAGRVASEIALPALDLASRTLVVLLMAVSVLFVEPSVIVVGAVVVLLFNLFVMKPIRKRALANSNTIMLGFRRLHFELFQTLGGVKQVIASDRKDYFVNRVSQASEQLTRAMARVPLYAAMPRSGFEVLVFGGMIVWVLSAIMSGENLTALMPRIGFIAIVAYRMMPSLQIMFAQAAMINSAQQALAEVMALIAEQPAFSADPARPADVLVPGHADRLGWSRHIRFENVVFRYDGADEPAIRHLDLTIAKGQRVAFVGSTGSGKSTLIDLLIGLLTPTSGRILIDDVPLTYDNMHLWRQAMGYVPQELFLLDSSIAENVAFGCEADEVDRARVLRAAEIAQARDFVETGQAEGFDTVVGERGVRLSGGQRQRLALARALYFEPNVLILDEATSALDPVTERKVTEALRRDSADMTVITVAHRIGTVRDYDVIHYMEHGRILFSGDYDSLIATQERFRGLVSNQH</sequence>
<dbReference type="GO" id="GO:0005524">
    <property type="term" value="F:ATP binding"/>
    <property type="evidence" value="ECO:0007669"/>
    <property type="project" value="UniProtKB-KW"/>
</dbReference>
<evidence type="ECO:0000256" key="2">
    <source>
        <dbReference type="ARBA" id="ARBA00022448"/>
    </source>
</evidence>
<feature type="domain" description="ABC transmembrane type-1" evidence="11">
    <location>
        <begin position="44"/>
        <end position="323"/>
    </location>
</feature>
<keyword evidence="4 9" id="KW-0812">Transmembrane</keyword>
<dbReference type="PROSITE" id="PS50929">
    <property type="entry name" value="ABC_TM1F"/>
    <property type="match status" value="1"/>
</dbReference>
<dbReference type="PROSITE" id="PS50893">
    <property type="entry name" value="ABC_TRANSPORTER_2"/>
    <property type="match status" value="1"/>
</dbReference>
<dbReference type="SMART" id="SM00382">
    <property type="entry name" value="AAA"/>
    <property type="match status" value="1"/>
</dbReference>
<dbReference type="Gene3D" id="3.40.50.300">
    <property type="entry name" value="P-loop containing nucleotide triphosphate hydrolases"/>
    <property type="match status" value="1"/>
</dbReference>
<dbReference type="AlphaFoldDB" id="A0A7X1FQ93"/>
<dbReference type="EMBL" id="JACLAW010000002">
    <property type="protein sequence ID" value="MBC2664432.1"/>
    <property type="molecule type" value="Genomic_DNA"/>
</dbReference>
<dbReference type="SUPFAM" id="SSF52540">
    <property type="entry name" value="P-loop containing nucleoside triphosphate hydrolases"/>
    <property type="match status" value="1"/>
</dbReference>
<evidence type="ECO:0000256" key="6">
    <source>
        <dbReference type="ARBA" id="ARBA00022840"/>
    </source>
</evidence>
<dbReference type="Proteomes" id="UP000566813">
    <property type="component" value="Unassembled WGS sequence"/>
</dbReference>
<keyword evidence="6 12" id="KW-0067">ATP-binding</keyword>
<dbReference type="GO" id="GO:0034040">
    <property type="term" value="F:ATPase-coupled lipid transmembrane transporter activity"/>
    <property type="evidence" value="ECO:0007669"/>
    <property type="project" value="TreeGrafter"/>
</dbReference>
<dbReference type="InterPro" id="IPR003593">
    <property type="entry name" value="AAA+_ATPase"/>
</dbReference>
<dbReference type="InterPro" id="IPR017871">
    <property type="entry name" value="ABC_transporter-like_CS"/>
</dbReference>
<dbReference type="PANTHER" id="PTHR24221">
    <property type="entry name" value="ATP-BINDING CASSETTE SUB-FAMILY B"/>
    <property type="match status" value="1"/>
</dbReference>
<dbReference type="RefSeq" id="WP_185662684.1">
    <property type="nucleotide sequence ID" value="NZ_JACLAW010000002.1"/>
</dbReference>
<feature type="transmembrane region" description="Helical" evidence="9">
    <location>
        <begin position="266"/>
        <end position="285"/>
    </location>
</feature>
<keyword evidence="13" id="KW-1185">Reference proteome</keyword>
<evidence type="ECO:0000256" key="9">
    <source>
        <dbReference type="SAM" id="Phobius"/>
    </source>
</evidence>
<dbReference type="GO" id="GO:0005886">
    <property type="term" value="C:plasma membrane"/>
    <property type="evidence" value="ECO:0007669"/>
    <property type="project" value="UniProtKB-SubCell"/>
</dbReference>
<feature type="transmembrane region" description="Helical" evidence="9">
    <location>
        <begin position="163"/>
        <end position="194"/>
    </location>
</feature>
<dbReference type="InterPro" id="IPR027417">
    <property type="entry name" value="P-loop_NTPase"/>
</dbReference>
<comment type="caution">
    <text evidence="12">The sequence shown here is derived from an EMBL/GenBank/DDBJ whole genome shotgun (WGS) entry which is preliminary data.</text>
</comment>
<keyword evidence="5" id="KW-0547">Nucleotide-binding</keyword>
<dbReference type="FunFam" id="3.40.50.300:FF:000221">
    <property type="entry name" value="Multidrug ABC transporter ATP-binding protein"/>
    <property type="match status" value="1"/>
</dbReference>
<evidence type="ECO:0000259" key="11">
    <source>
        <dbReference type="PROSITE" id="PS50929"/>
    </source>
</evidence>
<comment type="subcellular location">
    <subcellularLocation>
        <location evidence="1">Cell membrane</location>
        <topology evidence="1">Multi-pass membrane protein</topology>
    </subcellularLocation>
</comment>
<dbReference type="PROSITE" id="PS00211">
    <property type="entry name" value="ABC_TRANSPORTER_1"/>
    <property type="match status" value="1"/>
</dbReference>
<evidence type="ECO:0000256" key="4">
    <source>
        <dbReference type="ARBA" id="ARBA00022692"/>
    </source>
</evidence>
<dbReference type="GO" id="GO:0140359">
    <property type="term" value="F:ABC-type transporter activity"/>
    <property type="evidence" value="ECO:0007669"/>
    <property type="project" value="InterPro"/>
</dbReference>
<dbReference type="SUPFAM" id="SSF90123">
    <property type="entry name" value="ABC transporter transmembrane region"/>
    <property type="match status" value="1"/>
</dbReference>
<keyword evidence="2" id="KW-0813">Transport</keyword>
<dbReference type="InterPro" id="IPR011527">
    <property type="entry name" value="ABC1_TM_dom"/>
</dbReference>
<dbReference type="Gene3D" id="1.20.1560.10">
    <property type="entry name" value="ABC transporter type 1, transmembrane domain"/>
    <property type="match status" value="1"/>
</dbReference>
<evidence type="ECO:0000313" key="12">
    <source>
        <dbReference type="EMBL" id="MBC2664432.1"/>
    </source>
</evidence>
<evidence type="ECO:0000256" key="8">
    <source>
        <dbReference type="ARBA" id="ARBA00023136"/>
    </source>
</evidence>
<dbReference type="InterPro" id="IPR003439">
    <property type="entry name" value="ABC_transporter-like_ATP-bd"/>
</dbReference>
<evidence type="ECO:0000256" key="5">
    <source>
        <dbReference type="ARBA" id="ARBA00022741"/>
    </source>
</evidence>
<accession>A0A7X1FQ93</accession>
<dbReference type="InterPro" id="IPR039421">
    <property type="entry name" value="Type_1_exporter"/>
</dbReference>
<protein>
    <submittedName>
        <fullName evidence="12">ABC transporter ATP-binding protein</fullName>
    </submittedName>
</protein>
<organism evidence="12 13">
    <name type="scientific">Novosphingobium flavum</name>
    <dbReference type="NCBI Taxonomy" id="1778672"/>
    <lineage>
        <taxon>Bacteria</taxon>
        <taxon>Pseudomonadati</taxon>
        <taxon>Pseudomonadota</taxon>
        <taxon>Alphaproteobacteria</taxon>
        <taxon>Sphingomonadales</taxon>
        <taxon>Sphingomonadaceae</taxon>
        <taxon>Novosphingobium</taxon>
    </lineage>
</organism>
<dbReference type="PANTHER" id="PTHR24221:SF654">
    <property type="entry name" value="ATP-BINDING CASSETTE SUB-FAMILY B MEMBER 6"/>
    <property type="match status" value="1"/>
</dbReference>
<keyword evidence="7 9" id="KW-1133">Transmembrane helix</keyword>
<proteinExistence type="predicted"/>
<dbReference type="InterPro" id="IPR036640">
    <property type="entry name" value="ABC1_TM_sf"/>
</dbReference>
<keyword evidence="3" id="KW-1003">Cell membrane</keyword>
<feature type="domain" description="ABC transporter" evidence="10">
    <location>
        <begin position="366"/>
        <end position="604"/>
    </location>
</feature>
<evidence type="ECO:0000313" key="13">
    <source>
        <dbReference type="Proteomes" id="UP000566813"/>
    </source>
</evidence>
<keyword evidence="8 9" id="KW-0472">Membrane</keyword>
<reference evidence="12 13" key="1">
    <citation type="submission" date="2020-08" db="EMBL/GenBank/DDBJ databases">
        <title>The genome sequence of type strain Novosphingobium flavum NBRC 111647.</title>
        <authorList>
            <person name="Liu Y."/>
        </authorList>
    </citation>
    <scope>NUCLEOTIDE SEQUENCE [LARGE SCALE GENOMIC DNA]</scope>
    <source>
        <strain evidence="12 13">NBRC 111647</strain>
    </source>
</reference>
<feature type="transmembrane region" description="Helical" evidence="9">
    <location>
        <begin position="20"/>
        <end position="53"/>
    </location>
</feature>
<dbReference type="Pfam" id="PF00005">
    <property type="entry name" value="ABC_tran"/>
    <property type="match status" value="1"/>
</dbReference>
<feature type="transmembrane region" description="Helical" evidence="9">
    <location>
        <begin position="74"/>
        <end position="97"/>
    </location>
</feature>
<gene>
    <name evidence="12" type="ORF">H7F51_02745</name>
</gene>
<dbReference type="GO" id="GO:0016887">
    <property type="term" value="F:ATP hydrolysis activity"/>
    <property type="evidence" value="ECO:0007669"/>
    <property type="project" value="InterPro"/>
</dbReference>
<evidence type="ECO:0000259" key="10">
    <source>
        <dbReference type="PROSITE" id="PS50893"/>
    </source>
</evidence>
<evidence type="ECO:0000256" key="7">
    <source>
        <dbReference type="ARBA" id="ARBA00022989"/>
    </source>
</evidence>
<name>A0A7X1FQ93_9SPHN</name>